<dbReference type="SUPFAM" id="SSF52540">
    <property type="entry name" value="P-loop containing nucleoside triphosphate hydrolases"/>
    <property type="match status" value="1"/>
</dbReference>
<sequence>MNSVDATLAFGELQMLFNRDKYVNALIRKKWNGRIKVITGMRRCGKSTVLFELFRNHLLATGVKPDNIVSIALDIDVNREFLDPYKLSEYVRAVCKDPNEQYYLLLDEIQFAISQAELKNHNEPIKLYSVLNGFLALKNVDVYVTGSNSKLLSKDVLTEFRGRGDTLHIFPLSFKEYVQCSGLDKYTAYDEYMMYGGMPYILHLSSDEAKYAYLNELEEIYFKDIEERYDIRLPNVLRELTSSLCSSIGSLTNASKIARTVNSKKGLNTNSETISAYLGYLTDSFLFSKAERYDIKGKCYFDYPAKYYCSDIGLRNIRLGLRQQEETHIMENIIYNELRERGFAVDVGKIEFTEVGTNGKSAAKDLEVDFIARKGMKKYYIQSALRMDDDEKVLTELRPLKAIDDYFKKIVISKSYGKSWFDDCGILRLGLLDFLLDEDSLDM</sequence>
<dbReference type="InterPro" id="IPR041682">
    <property type="entry name" value="AAA_14"/>
</dbReference>
<dbReference type="Proteomes" id="UP000070080">
    <property type="component" value="Unassembled WGS sequence"/>
</dbReference>
<gene>
    <name evidence="3" type="ORF">HMPREF1872_01076</name>
</gene>
<organism evidence="3 4">
    <name type="scientific">Amygdalobacter nucleatus</name>
    <dbReference type="NCBI Taxonomy" id="3029274"/>
    <lineage>
        <taxon>Bacteria</taxon>
        <taxon>Bacillati</taxon>
        <taxon>Bacillota</taxon>
        <taxon>Clostridia</taxon>
        <taxon>Eubacteriales</taxon>
        <taxon>Oscillospiraceae</taxon>
        <taxon>Amygdalobacter</taxon>
    </lineage>
</organism>
<dbReference type="EMBL" id="LSCV01000035">
    <property type="protein sequence ID" value="KXB39900.1"/>
    <property type="molecule type" value="Genomic_DNA"/>
</dbReference>
<evidence type="ECO:0000313" key="3">
    <source>
        <dbReference type="EMBL" id="KXB39900.1"/>
    </source>
</evidence>
<keyword evidence="4" id="KW-1185">Reference proteome</keyword>
<dbReference type="PANTHER" id="PTHR33295">
    <property type="entry name" value="ATPASE"/>
    <property type="match status" value="1"/>
</dbReference>
<reference evidence="4" key="1">
    <citation type="submission" date="2016-01" db="EMBL/GenBank/DDBJ databases">
        <authorList>
            <person name="Mitreva M."/>
            <person name="Pepin K.H."/>
            <person name="Mihindukulasuriya K.A."/>
            <person name="Fulton R."/>
            <person name="Fronick C."/>
            <person name="O'Laughlin M."/>
            <person name="Miner T."/>
            <person name="Herter B."/>
            <person name="Rosa B.A."/>
            <person name="Cordes M."/>
            <person name="Tomlinson C."/>
            <person name="Wollam A."/>
            <person name="Palsikar V.B."/>
            <person name="Mardis E.R."/>
            <person name="Wilson R.K."/>
        </authorList>
    </citation>
    <scope>NUCLEOTIDE SEQUENCE [LARGE SCALE GENOMIC DNA]</scope>
    <source>
        <strain evidence="4">KA00274</strain>
    </source>
</reference>
<dbReference type="Gene3D" id="3.40.50.300">
    <property type="entry name" value="P-loop containing nucleotide triphosphate hydrolases"/>
    <property type="match status" value="1"/>
</dbReference>
<evidence type="ECO:0000259" key="2">
    <source>
        <dbReference type="Pfam" id="PF13635"/>
    </source>
</evidence>
<dbReference type="InterPro" id="IPR025420">
    <property type="entry name" value="DUF4143"/>
</dbReference>
<dbReference type="InterPro" id="IPR027417">
    <property type="entry name" value="P-loop_NTPase"/>
</dbReference>
<dbReference type="PATRIC" id="fig|1497955.3.peg.1046"/>
<dbReference type="AlphaFoldDB" id="A0A133Y9N5"/>
<protein>
    <recommendedName>
        <fullName evidence="5">ATPase</fullName>
    </recommendedName>
</protein>
<dbReference type="PANTHER" id="PTHR33295:SF18">
    <property type="entry name" value="AAA+ ATPASE DOMAIN-CONTAINING PROTEIN"/>
    <property type="match status" value="1"/>
</dbReference>
<evidence type="ECO:0008006" key="5">
    <source>
        <dbReference type="Google" id="ProtNLM"/>
    </source>
</evidence>
<dbReference type="STRING" id="1497955.HMPREF1872_01076"/>
<dbReference type="Pfam" id="PF13173">
    <property type="entry name" value="AAA_14"/>
    <property type="match status" value="1"/>
</dbReference>
<accession>A0A133Y9N5</accession>
<evidence type="ECO:0000259" key="1">
    <source>
        <dbReference type="Pfam" id="PF13173"/>
    </source>
</evidence>
<feature type="domain" description="DUF4143" evidence="2">
    <location>
        <begin position="223"/>
        <end position="381"/>
    </location>
</feature>
<dbReference type="Pfam" id="PF13635">
    <property type="entry name" value="DUF4143"/>
    <property type="match status" value="1"/>
</dbReference>
<evidence type="ECO:0000313" key="4">
    <source>
        <dbReference type="Proteomes" id="UP000070080"/>
    </source>
</evidence>
<proteinExistence type="predicted"/>
<feature type="domain" description="AAA" evidence="1">
    <location>
        <begin position="33"/>
        <end position="177"/>
    </location>
</feature>
<name>A0A133Y9N5_9FIRM</name>
<comment type="caution">
    <text evidence="3">The sequence shown here is derived from an EMBL/GenBank/DDBJ whole genome shotgun (WGS) entry which is preliminary data.</text>
</comment>